<feature type="region of interest" description="Disordered" evidence="1">
    <location>
        <begin position="253"/>
        <end position="277"/>
    </location>
</feature>
<reference evidence="2" key="1">
    <citation type="submission" date="2021-11" db="EMBL/GenBank/DDBJ databases">
        <authorList>
            <consortium name="Genoscope - CEA"/>
            <person name="William W."/>
        </authorList>
    </citation>
    <scope>NUCLEOTIDE SEQUENCE</scope>
</reference>
<evidence type="ECO:0000313" key="3">
    <source>
        <dbReference type="Proteomes" id="UP000789595"/>
    </source>
</evidence>
<keyword evidence="3" id="KW-1185">Reference proteome</keyword>
<feature type="region of interest" description="Disordered" evidence="1">
    <location>
        <begin position="120"/>
        <end position="145"/>
    </location>
</feature>
<name>A0A8J2X564_9STRA</name>
<evidence type="ECO:0000313" key="2">
    <source>
        <dbReference type="EMBL" id="CAH0380116.1"/>
    </source>
</evidence>
<sequence>RVRRRRPRAHRAGRPVARPAVDVADADPLRAHAADLEHRDPQEGLEAVERADDDVVAPDVRGGPRERGADVVGRRRVRLRQHRERRRLQVAVHAAALPAALHIKRHVRRRGLRGRLTRTEEVERAHEARHGLAHDDEDADGRDRRHKRDADGLVVVDVDLPAPVDGVLRGAALVAEARGQRGAPAHAVDEGRALALVLAAPALPEPAAPVADPAEERALGRRGAALLELEEDGEGVRHDGVRVGGEALVRRHAHPRGAEQGQEREAPHPTGSPIRRADRVSCTTVVNECCAARARDP</sequence>
<feature type="non-terminal residue" evidence="2">
    <location>
        <position position="297"/>
    </location>
</feature>
<gene>
    <name evidence="2" type="ORF">PECAL_6P17560</name>
</gene>
<dbReference type="AlphaFoldDB" id="A0A8J2X564"/>
<dbReference type="Proteomes" id="UP000789595">
    <property type="component" value="Unassembled WGS sequence"/>
</dbReference>
<evidence type="ECO:0000256" key="1">
    <source>
        <dbReference type="SAM" id="MobiDB-lite"/>
    </source>
</evidence>
<protein>
    <submittedName>
        <fullName evidence="2">Uncharacterized protein</fullName>
    </submittedName>
</protein>
<comment type="caution">
    <text evidence="2">The sequence shown here is derived from an EMBL/GenBank/DDBJ whole genome shotgun (WGS) entry which is preliminary data.</text>
</comment>
<feature type="region of interest" description="Disordered" evidence="1">
    <location>
        <begin position="1"/>
        <end position="26"/>
    </location>
</feature>
<feature type="compositionally biased region" description="Basic and acidic residues" evidence="1">
    <location>
        <begin position="120"/>
        <end position="134"/>
    </location>
</feature>
<accession>A0A8J2X564</accession>
<dbReference type="EMBL" id="CAKKNE010000006">
    <property type="protein sequence ID" value="CAH0380116.1"/>
    <property type="molecule type" value="Genomic_DNA"/>
</dbReference>
<proteinExistence type="predicted"/>
<feature type="compositionally biased region" description="Basic residues" evidence="1">
    <location>
        <begin position="1"/>
        <end position="13"/>
    </location>
</feature>
<feature type="compositionally biased region" description="Low complexity" evidence="1">
    <location>
        <begin position="14"/>
        <end position="23"/>
    </location>
</feature>
<feature type="non-terminal residue" evidence="2">
    <location>
        <position position="1"/>
    </location>
</feature>
<organism evidence="2 3">
    <name type="scientific">Pelagomonas calceolata</name>
    <dbReference type="NCBI Taxonomy" id="35677"/>
    <lineage>
        <taxon>Eukaryota</taxon>
        <taxon>Sar</taxon>
        <taxon>Stramenopiles</taxon>
        <taxon>Ochrophyta</taxon>
        <taxon>Pelagophyceae</taxon>
        <taxon>Pelagomonadales</taxon>
        <taxon>Pelagomonadaceae</taxon>
        <taxon>Pelagomonas</taxon>
    </lineage>
</organism>